<dbReference type="InterPro" id="IPR010921">
    <property type="entry name" value="Trp_repressor/repl_initiator"/>
</dbReference>
<comment type="caution">
    <text evidence="1">The sequence shown here is derived from an EMBL/GenBank/DDBJ whole genome shotgun (WGS) entry which is preliminary data.</text>
</comment>
<evidence type="ECO:0008006" key="3">
    <source>
        <dbReference type="Google" id="ProtNLM"/>
    </source>
</evidence>
<gene>
    <name evidence="1" type="ORF">FHS94_000058</name>
</gene>
<dbReference type="Proteomes" id="UP000546200">
    <property type="component" value="Unassembled WGS sequence"/>
</dbReference>
<dbReference type="Gene3D" id="1.10.10.10">
    <property type="entry name" value="Winged helix-like DNA-binding domain superfamily/Winged helix DNA-binding domain"/>
    <property type="match status" value="1"/>
</dbReference>
<dbReference type="Pfam" id="PF06627">
    <property type="entry name" value="DUF1153"/>
    <property type="match status" value="1"/>
</dbReference>
<protein>
    <recommendedName>
        <fullName evidence="3">DUF1153 domain-containing protein</fullName>
    </recommendedName>
</protein>
<evidence type="ECO:0000313" key="1">
    <source>
        <dbReference type="EMBL" id="MBB5713239.1"/>
    </source>
</evidence>
<dbReference type="GO" id="GO:0043565">
    <property type="term" value="F:sequence-specific DNA binding"/>
    <property type="evidence" value="ECO:0007669"/>
    <property type="project" value="InterPro"/>
</dbReference>
<proteinExistence type="predicted"/>
<reference evidence="1 2" key="1">
    <citation type="submission" date="2020-08" db="EMBL/GenBank/DDBJ databases">
        <title>Genomic Encyclopedia of Type Strains, Phase IV (KMG-IV): sequencing the most valuable type-strain genomes for metagenomic binning, comparative biology and taxonomic classification.</title>
        <authorList>
            <person name="Goeker M."/>
        </authorList>
    </citation>
    <scope>NUCLEOTIDE SEQUENCE [LARGE SCALE GENOMIC DNA]</scope>
    <source>
        <strain evidence="1 2">DSM 100044</strain>
    </source>
</reference>
<keyword evidence="2" id="KW-1185">Reference proteome</keyword>
<accession>A0A7W9ESM0</accession>
<organism evidence="1 2">
    <name type="scientific">Sphingomonas aerophila</name>
    <dbReference type="NCBI Taxonomy" id="1344948"/>
    <lineage>
        <taxon>Bacteria</taxon>
        <taxon>Pseudomonadati</taxon>
        <taxon>Pseudomonadota</taxon>
        <taxon>Alphaproteobacteria</taxon>
        <taxon>Sphingomonadales</taxon>
        <taxon>Sphingomonadaceae</taxon>
        <taxon>Sphingomonas</taxon>
    </lineage>
</organism>
<dbReference type="InterPro" id="IPR009534">
    <property type="entry name" value="DUF1153"/>
</dbReference>
<sequence>MKAAFTDPLQAIFNGPGYRSGTGNDGASAPKRQETMIENQKIRPAKVIGPLGEQLTLDTLPPPDTTRWVVRRKAEVVAAVNGGLLSVDEVCERYRLTVEEFAGWQRAIDRSGMPGLRVTRIQHYRTLYERQQKY</sequence>
<name>A0A7W9ESM0_9SPHN</name>
<dbReference type="InterPro" id="IPR036388">
    <property type="entry name" value="WH-like_DNA-bd_sf"/>
</dbReference>
<evidence type="ECO:0000313" key="2">
    <source>
        <dbReference type="Proteomes" id="UP000546200"/>
    </source>
</evidence>
<dbReference type="AlphaFoldDB" id="A0A7W9ESM0"/>
<dbReference type="SUPFAM" id="SSF48295">
    <property type="entry name" value="TrpR-like"/>
    <property type="match status" value="1"/>
</dbReference>
<dbReference type="EMBL" id="JACIJK010000001">
    <property type="protein sequence ID" value="MBB5713239.1"/>
    <property type="molecule type" value="Genomic_DNA"/>
</dbReference>